<accession>A0A2G5NSK7</accession>
<evidence type="ECO:0000259" key="4">
    <source>
        <dbReference type="Pfam" id="PF01965"/>
    </source>
</evidence>
<dbReference type="GO" id="GO:0019172">
    <property type="term" value="F:glyoxalase III activity"/>
    <property type="evidence" value="ECO:0007669"/>
    <property type="project" value="TreeGrafter"/>
</dbReference>
<sequence>MTKKVLMVLTNQEKFSDGTPTGLWLEEAAAPYKIFEKNNIAVDFASIKGGAIPLDPNSVANDETKTYADVVNKLGDSLKLRDVVFENYDGVFIPGGHGTMYDLPNNPDLQNILAFYKEDGRAIGAVCHGPSAFVGAKLKDGNYLIDGVKLTGFTNNEESAMKLDEVVPFALQSELEKQGGRFVVGENFTSHVVTDKKFVTGQNPQSSVEVAEAFVKVL</sequence>
<keyword evidence="6" id="KW-1185">Reference proteome</keyword>
<dbReference type="GO" id="GO:0019243">
    <property type="term" value="P:methylglyoxal catabolic process to D-lactate via S-lactoyl-glutathione"/>
    <property type="evidence" value="ECO:0007669"/>
    <property type="project" value="TreeGrafter"/>
</dbReference>
<evidence type="ECO:0000313" key="5">
    <source>
        <dbReference type="EMBL" id="RAI82632.1"/>
    </source>
</evidence>
<dbReference type="Pfam" id="PF01965">
    <property type="entry name" value="DJ-1_PfpI"/>
    <property type="match status" value="1"/>
</dbReference>
<evidence type="ECO:0000256" key="1">
    <source>
        <dbReference type="ARBA" id="ARBA00023016"/>
    </source>
</evidence>
<dbReference type="RefSeq" id="WP_099578052.1">
    <property type="nucleotide sequence ID" value="NZ_MJBI02000001.1"/>
</dbReference>
<dbReference type="Gene3D" id="3.40.50.880">
    <property type="match status" value="1"/>
</dbReference>
<dbReference type="InterPro" id="IPR029062">
    <property type="entry name" value="Class_I_gatase-like"/>
</dbReference>
<dbReference type="AlphaFoldDB" id="A0A2G5NSK7"/>
<dbReference type="CDD" id="cd03141">
    <property type="entry name" value="GATase1_Hsp31_like"/>
    <property type="match status" value="1"/>
</dbReference>
<keyword evidence="1" id="KW-0346">Stress response</keyword>
<comment type="similarity">
    <text evidence="3">Belongs to the peptidase C56 family. HSP31-like subfamily.</text>
</comment>
<comment type="caution">
    <text evidence="5">The sequence shown here is derived from an EMBL/GenBank/DDBJ whole genome shotgun (WGS) entry which is preliminary data.</text>
</comment>
<keyword evidence="2" id="KW-0456">Lyase</keyword>
<organism evidence="5 6">
    <name type="scientific">Macrococcoides goetzii</name>
    <dbReference type="NCBI Taxonomy" id="1891097"/>
    <lineage>
        <taxon>Bacteria</taxon>
        <taxon>Bacillati</taxon>
        <taxon>Bacillota</taxon>
        <taxon>Bacilli</taxon>
        <taxon>Bacillales</taxon>
        <taxon>Staphylococcaceae</taxon>
        <taxon>Macrococcoides</taxon>
    </lineage>
</organism>
<name>A0A2G5NSK7_9STAP</name>
<feature type="domain" description="DJ-1/PfpI" evidence="4">
    <location>
        <begin position="27"/>
        <end position="216"/>
    </location>
</feature>
<dbReference type="GO" id="GO:0005737">
    <property type="term" value="C:cytoplasm"/>
    <property type="evidence" value="ECO:0007669"/>
    <property type="project" value="TreeGrafter"/>
</dbReference>
<protein>
    <submittedName>
        <fullName evidence="5">Type 1 glutamine amidotransferase domain-containing protein</fullName>
    </submittedName>
</protein>
<dbReference type="EMBL" id="MJBI02000001">
    <property type="protein sequence ID" value="RAI82632.1"/>
    <property type="molecule type" value="Genomic_DNA"/>
</dbReference>
<dbReference type="InterPro" id="IPR002818">
    <property type="entry name" value="DJ-1/PfpI"/>
</dbReference>
<dbReference type="GO" id="GO:0016740">
    <property type="term" value="F:transferase activity"/>
    <property type="evidence" value="ECO:0007669"/>
    <property type="project" value="UniProtKB-KW"/>
</dbReference>
<proteinExistence type="inferred from homology"/>
<dbReference type="SUPFAM" id="SSF52317">
    <property type="entry name" value="Class I glutamine amidotransferase-like"/>
    <property type="match status" value="1"/>
</dbReference>
<evidence type="ECO:0000256" key="2">
    <source>
        <dbReference type="ARBA" id="ARBA00023239"/>
    </source>
</evidence>
<evidence type="ECO:0000256" key="3">
    <source>
        <dbReference type="ARBA" id="ARBA00038493"/>
    </source>
</evidence>
<dbReference type="PANTHER" id="PTHR48094">
    <property type="entry name" value="PROTEIN/NUCLEIC ACID DEGLYCASE DJ-1-RELATED"/>
    <property type="match status" value="1"/>
</dbReference>
<reference evidence="5 6" key="1">
    <citation type="journal article" date="2018" name="Front. Microbiol.">
        <title>Description and Comparative Genomics of Macrococcus caseolyticus subsp. hominis subsp. nov., Macrococcus goetzii sp. nov., Macrococcus epidermidis sp. nov., and Macrococcus bohemicus sp. nov., Novel Macrococci From Human Clinical Material With Virulence Potential and Suspected Uptake of Foreign DNA by Natural Transformation.</title>
        <authorList>
            <person name="Maslanova I."/>
            <person name="Wertheimer Z."/>
            <person name="Sedlacek I."/>
            <person name="Svec P."/>
            <person name="Indrakova A."/>
            <person name="Kovarovic V."/>
            <person name="Schumann P."/>
            <person name="Sproer C."/>
            <person name="Kralova S."/>
            <person name="Sedo O."/>
            <person name="Kristofova L."/>
            <person name="Vrbovska V."/>
            <person name="Fuzik T."/>
            <person name="Petras P."/>
            <person name="Zdrahal Z."/>
            <person name="Ruzickova V."/>
            <person name="Doskar J."/>
            <person name="Pantucek R."/>
        </authorList>
    </citation>
    <scope>NUCLEOTIDE SEQUENCE [LARGE SCALE GENOMIC DNA]</scope>
    <source>
        <strain evidence="5 6">CCM 4927</strain>
    </source>
</reference>
<evidence type="ECO:0000313" key="6">
    <source>
        <dbReference type="Proteomes" id="UP000229523"/>
    </source>
</evidence>
<dbReference type="Proteomes" id="UP000229523">
    <property type="component" value="Unassembled WGS sequence"/>
</dbReference>
<gene>
    <name evidence="5" type="ORF">BFS35_002810</name>
</gene>
<dbReference type="InterPro" id="IPR050325">
    <property type="entry name" value="Prot/Nucl_acid_deglycase"/>
</dbReference>
<dbReference type="PANTHER" id="PTHR48094:SF11">
    <property type="entry name" value="GLUTATHIONE-INDEPENDENT GLYOXALASE HSP31-RELATED"/>
    <property type="match status" value="1"/>
</dbReference>
<keyword evidence="5" id="KW-0315">Glutamine amidotransferase</keyword>